<proteinExistence type="predicted"/>
<name>A0ABU9AXC4_9BACT</name>
<organism evidence="2 3">
    <name type="scientific">Luteolibacter soli</name>
    <dbReference type="NCBI Taxonomy" id="3135280"/>
    <lineage>
        <taxon>Bacteria</taxon>
        <taxon>Pseudomonadati</taxon>
        <taxon>Verrucomicrobiota</taxon>
        <taxon>Verrucomicrobiia</taxon>
        <taxon>Verrucomicrobiales</taxon>
        <taxon>Verrucomicrobiaceae</taxon>
        <taxon>Luteolibacter</taxon>
    </lineage>
</organism>
<feature type="region of interest" description="Disordered" evidence="1">
    <location>
        <begin position="178"/>
        <end position="197"/>
    </location>
</feature>
<evidence type="ECO:0000313" key="2">
    <source>
        <dbReference type="EMBL" id="MEK7951781.1"/>
    </source>
</evidence>
<evidence type="ECO:0000313" key="3">
    <source>
        <dbReference type="Proteomes" id="UP001371305"/>
    </source>
</evidence>
<evidence type="ECO:0000256" key="1">
    <source>
        <dbReference type="SAM" id="MobiDB-lite"/>
    </source>
</evidence>
<comment type="caution">
    <text evidence="2">The sequence shown here is derived from an EMBL/GenBank/DDBJ whole genome shotgun (WGS) entry which is preliminary data.</text>
</comment>
<dbReference type="EMBL" id="JBBUKT010000005">
    <property type="protein sequence ID" value="MEK7951781.1"/>
    <property type="molecule type" value="Genomic_DNA"/>
</dbReference>
<protein>
    <submittedName>
        <fullName evidence="2">Uncharacterized protein</fullName>
    </submittedName>
</protein>
<feature type="compositionally biased region" description="Polar residues" evidence="1">
    <location>
        <begin position="186"/>
        <end position="197"/>
    </location>
</feature>
<sequence>MIPLDEAIWHQLSCHNITGREFAKILKGYYAGTIPGRKALQEDLLQCICGGNVYDSALAAAPHLTHLASRCDPSSAAVMLEFAAMAIAEASTGNGPRFDPRLTGPLREAACAGVIETMRVLESPNLDTFTREEMEAALLAFSGDIEGYRNAIAEINAWWEGWSSSPQQVTEMPAPLPRNEVIWGDNSPSSQTSSGEE</sequence>
<keyword evidence="3" id="KW-1185">Reference proteome</keyword>
<reference evidence="2 3" key="1">
    <citation type="submission" date="2024-04" db="EMBL/GenBank/DDBJ databases">
        <title>Luteolibacter sp. isolated from soil.</title>
        <authorList>
            <person name="An J."/>
        </authorList>
    </citation>
    <scope>NUCLEOTIDE SEQUENCE [LARGE SCALE GENOMIC DNA]</scope>
    <source>
        <strain evidence="2 3">Y139</strain>
    </source>
</reference>
<accession>A0ABU9AXC4</accession>
<dbReference type="RefSeq" id="WP_341405518.1">
    <property type="nucleotide sequence ID" value="NZ_JBBUKT010000005.1"/>
</dbReference>
<gene>
    <name evidence="2" type="ORF">WKV53_14785</name>
</gene>
<dbReference type="Proteomes" id="UP001371305">
    <property type="component" value="Unassembled WGS sequence"/>
</dbReference>